<evidence type="ECO:0000259" key="1">
    <source>
        <dbReference type="PROSITE" id="PS51819"/>
    </source>
</evidence>
<proteinExistence type="predicted"/>
<protein>
    <submittedName>
        <fullName evidence="2">VOC family protein</fullName>
    </submittedName>
</protein>
<dbReference type="AlphaFoldDB" id="A0A6B3QHT2"/>
<gene>
    <name evidence="2" type="ORF">GUR47_06910</name>
</gene>
<dbReference type="Pfam" id="PF18029">
    <property type="entry name" value="Glyoxalase_6"/>
    <property type="match status" value="1"/>
</dbReference>
<organism evidence="2">
    <name type="scientific">Streptomyces tendae</name>
    <dbReference type="NCBI Taxonomy" id="1932"/>
    <lineage>
        <taxon>Bacteria</taxon>
        <taxon>Bacillati</taxon>
        <taxon>Actinomycetota</taxon>
        <taxon>Actinomycetes</taxon>
        <taxon>Kitasatosporales</taxon>
        <taxon>Streptomycetaceae</taxon>
        <taxon>Streptomyces</taxon>
    </lineage>
</organism>
<dbReference type="PROSITE" id="PS51819">
    <property type="entry name" value="VOC"/>
    <property type="match status" value="1"/>
</dbReference>
<accession>A0A6B3QHT2</accession>
<dbReference type="InterPro" id="IPR029068">
    <property type="entry name" value="Glyas_Bleomycin-R_OHBP_Dase"/>
</dbReference>
<dbReference type="EMBL" id="JAAIFS010000001">
    <property type="protein sequence ID" value="NEV86417.1"/>
    <property type="molecule type" value="Genomic_DNA"/>
</dbReference>
<dbReference type="CDD" id="cd06587">
    <property type="entry name" value="VOC"/>
    <property type="match status" value="1"/>
</dbReference>
<dbReference type="InterPro" id="IPR037523">
    <property type="entry name" value="VOC_core"/>
</dbReference>
<name>A0A6B3QHT2_STRTE</name>
<evidence type="ECO:0000313" key="2">
    <source>
        <dbReference type="EMBL" id="NEV86417.1"/>
    </source>
</evidence>
<feature type="domain" description="VOC" evidence="1">
    <location>
        <begin position="16"/>
        <end position="139"/>
    </location>
</feature>
<sequence>MRGRPSHEPGTPRMSRHDWWGVVLEAPDPRALAHFYSDLLGWKITKEESDGAAVAPSEGVGYVAFQLSDGYVPPVWPAQEDAQRITMHLDFEVVDLQAAVAHALELGAQEAECQPQDNVRVMLDPAGHPFCLYVDADSN</sequence>
<dbReference type="InterPro" id="IPR041581">
    <property type="entry name" value="Glyoxalase_6"/>
</dbReference>
<dbReference type="PANTHER" id="PTHR35908:SF1">
    <property type="entry name" value="CONSERVED PROTEIN"/>
    <property type="match status" value="1"/>
</dbReference>
<comment type="caution">
    <text evidence="2">The sequence shown here is derived from an EMBL/GenBank/DDBJ whole genome shotgun (WGS) entry which is preliminary data.</text>
</comment>
<dbReference type="PANTHER" id="PTHR35908">
    <property type="entry name" value="HYPOTHETICAL FUSION PROTEIN"/>
    <property type="match status" value="1"/>
</dbReference>
<dbReference type="Gene3D" id="3.10.180.10">
    <property type="entry name" value="2,3-Dihydroxybiphenyl 1,2-Dioxygenase, domain 1"/>
    <property type="match status" value="1"/>
</dbReference>
<dbReference type="SUPFAM" id="SSF54593">
    <property type="entry name" value="Glyoxalase/Bleomycin resistance protein/Dihydroxybiphenyl dioxygenase"/>
    <property type="match status" value="1"/>
</dbReference>
<reference evidence="2" key="1">
    <citation type="journal article" date="2020" name="Microorganisms">
        <title>Isolation, Genomic and Metabolomic Characterization of Streptomyces tendae VITAKN with Quorum Sensing Inhibitory Activity from Southern India.</title>
        <authorList>
            <person name="Ishaque N.M."/>
            <person name="Burgsdorf I."/>
            <person name="Limlingan Malit J.J."/>
            <person name="Saha S."/>
            <person name="Teta R."/>
            <person name="Ewe D."/>
            <person name="Kannabiran K."/>
            <person name="Hrouzek P."/>
            <person name="Steindler L."/>
            <person name="Costantino V."/>
            <person name="Saurav K."/>
        </authorList>
    </citation>
    <scope>NUCLEOTIDE SEQUENCE</scope>
    <source>
        <strain evidence="2">VITAKN</strain>
    </source>
</reference>